<accession>A0A6J7WII6</accession>
<organism evidence="2">
    <name type="scientific">uncultured Caudovirales phage</name>
    <dbReference type="NCBI Taxonomy" id="2100421"/>
    <lineage>
        <taxon>Viruses</taxon>
        <taxon>Duplodnaviria</taxon>
        <taxon>Heunggongvirae</taxon>
        <taxon>Uroviricota</taxon>
        <taxon>Caudoviricetes</taxon>
        <taxon>Peduoviridae</taxon>
        <taxon>Maltschvirus</taxon>
        <taxon>Maltschvirus maltsch</taxon>
    </lineage>
</organism>
<name>A0A6J7WII6_9CAUD</name>
<feature type="region of interest" description="Disordered" evidence="1">
    <location>
        <begin position="63"/>
        <end position="84"/>
    </location>
</feature>
<sequence>MGIKYYLKTPVSEYTDKNGETKKRYQTIGIVTETKKGDLMFKLEMLPLLGMKEGAIWGYLNEPEEKTEQPKESNLTDIESDIPF</sequence>
<gene>
    <name evidence="2" type="ORF">UFOVP192_13</name>
</gene>
<evidence type="ECO:0000256" key="1">
    <source>
        <dbReference type="SAM" id="MobiDB-lite"/>
    </source>
</evidence>
<proteinExistence type="predicted"/>
<reference evidence="2" key="1">
    <citation type="submission" date="2020-05" db="EMBL/GenBank/DDBJ databases">
        <authorList>
            <person name="Chiriac C."/>
            <person name="Salcher M."/>
            <person name="Ghai R."/>
            <person name="Kavagutti S V."/>
        </authorList>
    </citation>
    <scope>NUCLEOTIDE SEQUENCE</scope>
</reference>
<evidence type="ECO:0000313" key="2">
    <source>
        <dbReference type="EMBL" id="CAB5212401.1"/>
    </source>
</evidence>
<dbReference type="EMBL" id="LR798232">
    <property type="protein sequence ID" value="CAB5212401.1"/>
    <property type="molecule type" value="Genomic_DNA"/>
</dbReference>
<protein>
    <submittedName>
        <fullName evidence="2">Uncharacterized protein</fullName>
    </submittedName>
</protein>